<reference evidence="5 6" key="1">
    <citation type="submission" date="2020-07" db="EMBL/GenBank/DDBJ databases">
        <title>Sequencing the genomes of 1000 actinobacteria strains.</title>
        <authorList>
            <person name="Klenk H.-P."/>
        </authorList>
    </citation>
    <scope>NUCLEOTIDE SEQUENCE [LARGE SCALE GENOMIC DNA]</scope>
    <source>
        <strain evidence="5 6">DSM 29531</strain>
    </source>
</reference>
<dbReference type="RefSeq" id="WP_179478595.1">
    <property type="nucleotide sequence ID" value="NZ_JACCFW010000001.1"/>
</dbReference>
<keyword evidence="2" id="KW-0547">Nucleotide-binding</keyword>
<dbReference type="InterPro" id="IPR003593">
    <property type="entry name" value="AAA+_ATPase"/>
</dbReference>
<dbReference type="AlphaFoldDB" id="A0A853D882"/>
<dbReference type="GO" id="GO:0098796">
    <property type="term" value="C:membrane protein complex"/>
    <property type="evidence" value="ECO:0007669"/>
    <property type="project" value="UniProtKB-ARBA"/>
</dbReference>
<feature type="domain" description="ABC transporter" evidence="4">
    <location>
        <begin position="18"/>
        <end position="258"/>
    </location>
</feature>
<dbReference type="InterPro" id="IPR027417">
    <property type="entry name" value="P-loop_NTPase"/>
</dbReference>
<dbReference type="SUPFAM" id="SSF52540">
    <property type="entry name" value="P-loop containing nucleoside triphosphate hydrolases"/>
    <property type="match status" value="1"/>
</dbReference>
<dbReference type="PANTHER" id="PTHR24220">
    <property type="entry name" value="IMPORT ATP-BINDING PROTEIN"/>
    <property type="match status" value="1"/>
</dbReference>
<gene>
    <name evidence="5" type="ORF">HNR15_000335</name>
</gene>
<accession>A0A853D882</accession>
<dbReference type="SMART" id="SM00382">
    <property type="entry name" value="AAA"/>
    <property type="match status" value="1"/>
</dbReference>
<proteinExistence type="predicted"/>
<dbReference type="Proteomes" id="UP000571817">
    <property type="component" value="Unassembled WGS sequence"/>
</dbReference>
<evidence type="ECO:0000259" key="4">
    <source>
        <dbReference type="PROSITE" id="PS50893"/>
    </source>
</evidence>
<evidence type="ECO:0000256" key="3">
    <source>
        <dbReference type="ARBA" id="ARBA00022840"/>
    </source>
</evidence>
<dbReference type="InterPro" id="IPR017871">
    <property type="entry name" value="ABC_transporter-like_CS"/>
</dbReference>
<evidence type="ECO:0000313" key="5">
    <source>
        <dbReference type="EMBL" id="NYJ73372.1"/>
    </source>
</evidence>
<protein>
    <submittedName>
        <fullName evidence="5">Putative ABC transport system ATP-binding protein</fullName>
    </submittedName>
</protein>
<dbReference type="Pfam" id="PF00005">
    <property type="entry name" value="ABC_tran"/>
    <property type="match status" value="1"/>
</dbReference>
<dbReference type="EMBL" id="JACCFW010000001">
    <property type="protein sequence ID" value="NYJ73372.1"/>
    <property type="molecule type" value="Genomic_DNA"/>
</dbReference>
<dbReference type="PANTHER" id="PTHR24220:SF685">
    <property type="entry name" value="ABC TRANSPORTER RELATED"/>
    <property type="match status" value="1"/>
</dbReference>
<keyword evidence="1" id="KW-0813">Transport</keyword>
<evidence type="ECO:0000313" key="6">
    <source>
        <dbReference type="Proteomes" id="UP000571817"/>
    </source>
</evidence>
<dbReference type="GO" id="GO:0005524">
    <property type="term" value="F:ATP binding"/>
    <property type="evidence" value="ECO:0007669"/>
    <property type="project" value="UniProtKB-KW"/>
</dbReference>
<name>A0A853D882_9MICO</name>
<dbReference type="GO" id="GO:0022857">
    <property type="term" value="F:transmembrane transporter activity"/>
    <property type="evidence" value="ECO:0007669"/>
    <property type="project" value="UniProtKB-ARBA"/>
</dbReference>
<dbReference type="GO" id="GO:0016887">
    <property type="term" value="F:ATP hydrolysis activity"/>
    <property type="evidence" value="ECO:0007669"/>
    <property type="project" value="InterPro"/>
</dbReference>
<keyword evidence="3 5" id="KW-0067">ATP-binding</keyword>
<evidence type="ECO:0000256" key="1">
    <source>
        <dbReference type="ARBA" id="ARBA00022448"/>
    </source>
</evidence>
<dbReference type="FunFam" id="3.40.50.300:FF:000032">
    <property type="entry name" value="Export ABC transporter ATP-binding protein"/>
    <property type="match status" value="1"/>
</dbReference>
<dbReference type="InterPro" id="IPR015854">
    <property type="entry name" value="ABC_transpr_LolD-like"/>
</dbReference>
<dbReference type="GO" id="GO:0005886">
    <property type="term" value="C:plasma membrane"/>
    <property type="evidence" value="ECO:0007669"/>
    <property type="project" value="TreeGrafter"/>
</dbReference>
<dbReference type="Gene3D" id="3.40.50.300">
    <property type="entry name" value="P-loop containing nucleotide triphosphate hydrolases"/>
    <property type="match status" value="1"/>
</dbReference>
<sequence>MNPTRSIHPVTQPRRAVVSFRGVDKHYGTGPDAVRALDQVTVDIFDGDFTAIMGPSGSGKSTFMNVAAGLDDITSGEVYLAGEALHAMDDAGRTVLRRDRVGFVFQAFNLVPTLSVVENVELPFRLAQRTIDGDQREWIAHLLTTLGLRERTAHRPAQLSGGQQQRVAIARALASRPQVIFADEPTGNLDSRSSREVLALLRTAAREYGQTIAMVTHDPLAASYADRILVIADGCIVADHAALSPQQISQLLIDVEEGVA</sequence>
<comment type="caution">
    <text evidence="5">The sequence shown here is derived from an EMBL/GenBank/DDBJ whole genome shotgun (WGS) entry which is preliminary data.</text>
</comment>
<dbReference type="InterPro" id="IPR003439">
    <property type="entry name" value="ABC_transporter-like_ATP-bd"/>
</dbReference>
<keyword evidence="6" id="KW-1185">Reference proteome</keyword>
<organism evidence="5 6">
    <name type="scientific">Allobranchiibius huperziae</name>
    <dbReference type="NCBI Taxonomy" id="1874116"/>
    <lineage>
        <taxon>Bacteria</taxon>
        <taxon>Bacillati</taxon>
        <taxon>Actinomycetota</taxon>
        <taxon>Actinomycetes</taxon>
        <taxon>Micrococcales</taxon>
        <taxon>Dermacoccaceae</taxon>
        <taxon>Allobranchiibius</taxon>
    </lineage>
</organism>
<dbReference type="CDD" id="cd03255">
    <property type="entry name" value="ABC_MJ0796_LolCDE_FtsE"/>
    <property type="match status" value="1"/>
</dbReference>
<dbReference type="PROSITE" id="PS50893">
    <property type="entry name" value="ABC_TRANSPORTER_2"/>
    <property type="match status" value="1"/>
</dbReference>
<dbReference type="PROSITE" id="PS00211">
    <property type="entry name" value="ABC_TRANSPORTER_1"/>
    <property type="match status" value="1"/>
</dbReference>
<evidence type="ECO:0000256" key="2">
    <source>
        <dbReference type="ARBA" id="ARBA00022741"/>
    </source>
</evidence>
<dbReference type="InterPro" id="IPR017911">
    <property type="entry name" value="MacB-like_ATP-bd"/>
</dbReference>